<reference evidence="3" key="1">
    <citation type="submission" date="2015-04" db="UniProtKB">
        <authorList>
            <consortium name="EnsemblPlants"/>
        </authorList>
    </citation>
    <scope>IDENTIFICATION</scope>
</reference>
<protein>
    <submittedName>
        <fullName evidence="3">Uncharacterized protein</fullName>
    </submittedName>
</protein>
<name>A0A0E0L5A0_ORYPU</name>
<proteinExistence type="predicted"/>
<dbReference type="Gramene" id="OPUNC05G22120.3">
    <property type="protein sequence ID" value="OPUNC05G22120.3"/>
    <property type="gene ID" value="OPUNC05G22120"/>
</dbReference>
<keyword evidence="4" id="KW-1185">Reference proteome</keyword>
<sequence>MNRSPSPRLLVLLCFLLFAQMLPAGPLGDAYYYQPYLRASASALRSSTDDGGALVRPSPYTPPSPKHPAPHQHGGGGSPPAMWWPVAVAPPLAGHAGEPSPAIHTA</sequence>
<evidence type="ECO:0000313" key="3">
    <source>
        <dbReference type="EnsemblPlants" id="OPUNC05G22120.3"/>
    </source>
</evidence>
<reference evidence="3" key="2">
    <citation type="submission" date="2018-05" db="EMBL/GenBank/DDBJ databases">
        <title>OpunRS2 (Oryza punctata Reference Sequence Version 2).</title>
        <authorList>
            <person name="Zhang J."/>
            <person name="Kudrna D."/>
            <person name="Lee S."/>
            <person name="Talag J."/>
            <person name="Welchert J."/>
            <person name="Wing R.A."/>
        </authorList>
    </citation>
    <scope>NUCLEOTIDE SEQUENCE [LARGE SCALE GENOMIC DNA]</scope>
</reference>
<evidence type="ECO:0000256" key="2">
    <source>
        <dbReference type="SAM" id="SignalP"/>
    </source>
</evidence>
<evidence type="ECO:0000313" key="4">
    <source>
        <dbReference type="Proteomes" id="UP000026962"/>
    </source>
</evidence>
<dbReference type="Proteomes" id="UP000026962">
    <property type="component" value="Chromosome 5"/>
</dbReference>
<dbReference type="HOGENOM" id="CLU_2227560_0_0_1"/>
<evidence type="ECO:0000256" key="1">
    <source>
        <dbReference type="SAM" id="MobiDB-lite"/>
    </source>
</evidence>
<organism evidence="3">
    <name type="scientific">Oryza punctata</name>
    <name type="common">Red rice</name>
    <dbReference type="NCBI Taxonomy" id="4537"/>
    <lineage>
        <taxon>Eukaryota</taxon>
        <taxon>Viridiplantae</taxon>
        <taxon>Streptophyta</taxon>
        <taxon>Embryophyta</taxon>
        <taxon>Tracheophyta</taxon>
        <taxon>Spermatophyta</taxon>
        <taxon>Magnoliopsida</taxon>
        <taxon>Liliopsida</taxon>
        <taxon>Poales</taxon>
        <taxon>Poaceae</taxon>
        <taxon>BOP clade</taxon>
        <taxon>Oryzoideae</taxon>
        <taxon>Oryzeae</taxon>
        <taxon>Oryzinae</taxon>
        <taxon>Oryza</taxon>
    </lineage>
</organism>
<feature type="region of interest" description="Disordered" evidence="1">
    <location>
        <begin position="47"/>
        <end position="82"/>
    </location>
</feature>
<dbReference type="EnsemblPlants" id="OPUNC05G22120.3">
    <property type="protein sequence ID" value="OPUNC05G22120.3"/>
    <property type="gene ID" value="OPUNC05G22120"/>
</dbReference>
<feature type="chain" id="PRO_5002366257" evidence="2">
    <location>
        <begin position="25"/>
        <end position="106"/>
    </location>
</feature>
<keyword evidence="2" id="KW-0732">Signal</keyword>
<dbReference type="AlphaFoldDB" id="A0A0E0L5A0"/>
<accession>A0A0E0L5A0</accession>
<feature type="signal peptide" evidence="2">
    <location>
        <begin position="1"/>
        <end position="24"/>
    </location>
</feature>